<evidence type="ECO:0000256" key="1">
    <source>
        <dbReference type="SAM" id="MobiDB-lite"/>
    </source>
</evidence>
<evidence type="ECO:0000313" key="4">
    <source>
        <dbReference type="EMBL" id="KAK2181087.1"/>
    </source>
</evidence>
<dbReference type="EMBL" id="JAODUO010000411">
    <property type="protein sequence ID" value="KAK2181087.1"/>
    <property type="molecule type" value="Genomic_DNA"/>
</dbReference>
<dbReference type="PANTHER" id="PTHR37984">
    <property type="entry name" value="PROTEIN CBG26694"/>
    <property type="match status" value="1"/>
</dbReference>
<evidence type="ECO:0000256" key="2">
    <source>
        <dbReference type="SAM" id="Phobius"/>
    </source>
</evidence>
<reference evidence="4" key="1">
    <citation type="journal article" date="2023" name="Mol. Biol. Evol.">
        <title>Third-Generation Sequencing Reveals the Adaptive Role of the Epigenome in Three Deep-Sea Polychaetes.</title>
        <authorList>
            <person name="Perez M."/>
            <person name="Aroh O."/>
            <person name="Sun Y."/>
            <person name="Lan Y."/>
            <person name="Juniper S.K."/>
            <person name="Young C.R."/>
            <person name="Angers B."/>
            <person name="Qian P.Y."/>
        </authorList>
    </citation>
    <scope>NUCLEOTIDE SEQUENCE</scope>
    <source>
        <strain evidence="4">R07B-5</strain>
    </source>
</reference>
<keyword evidence="5" id="KW-1185">Reference proteome</keyword>
<feature type="region of interest" description="Disordered" evidence="1">
    <location>
        <begin position="282"/>
        <end position="304"/>
    </location>
</feature>
<name>A0AAD9NSF7_RIDPI</name>
<evidence type="ECO:0000259" key="3">
    <source>
        <dbReference type="Pfam" id="PF00078"/>
    </source>
</evidence>
<dbReference type="Gene3D" id="3.30.70.270">
    <property type="match status" value="1"/>
</dbReference>
<comment type="caution">
    <text evidence="4">The sequence shown here is derived from an EMBL/GenBank/DDBJ whole genome shotgun (WGS) entry which is preliminary data.</text>
</comment>
<sequence>MKHRNTVYRFNVIVIEGETLTNLLSRDVAADMGLVCPLEQVDASGDDDARIGLMKTEPLTIKLKAGAEPLCLTTARRVPFPLMDAVKAELNNMVESGVIRSVIEPTDWCAAMVPVIKKTGAVRICVALNQLDTAVRRLDGVEVIMDDILVHDHNREEHDARLTAVLRIINVSGLKVNPKKCVFRKTELTYFGHLIRGDGIKPDPEVVEALLELSRTNNVSELKTVLAEPPEKEGGGGGGGDVDGDAASKSTGAMITVPAVLFVLVVVGIGIGIGIAMAIKKRQEDDANQEETDETETDEEEPVEQVVKVENVEEEEVEESYMESLFRILDVISEEFRRGLPRELLVADDLAVVTDTEEEMQKRWIDWQIGMESKGRKVNIGKTEVMVSSRRGTKANIKDSQGTSLRQVNKFKYLGVTISEEGGSEEAVRARVSAAWDKWRDLSGVISDKKMPRKLNIKLYMTVIRPVLLYGAECWTVRKKEEQILKKTEMMMCEELKE</sequence>
<dbReference type="InterPro" id="IPR043128">
    <property type="entry name" value="Rev_trsase/Diguanyl_cyclase"/>
</dbReference>
<protein>
    <recommendedName>
        <fullName evidence="3">Reverse transcriptase domain-containing protein</fullName>
    </recommendedName>
</protein>
<proteinExistence type="predicted"/>
<evidence type="ECO:0000313" key="5">
    <source>
        <dbReference type="Proteomes" id="UP001209878"/>
    </source>
</evidence>
<dbReference type="InterPro" id="IPR000477">
    <property type="entry name" value="RT_dom"/>
</dbReference>
<feature type="compositionally biased region" description="Acidic residues" evidence="1">
    <location>
        <begin position="286"/>
        <end position="303"/>
    </location>
</feature>
<gene>
    <name evidence="4" type="ORF">NP493_411g00005</name>
</gene>
<keyword evidence="2" id="KW-0812">Transmembrane</keyword>
<dbReference type="Gene3D" id="3.10.10.10">
    <property type="entry name" value="HIV Type 1 Reverse Transcriptase, subunit A, domain 1"/>
    <property type="match status" value="1"/>
</dbReference>
<dbReference type="InterPro" id="IPR050951">
    <property type="entry name" value="Retrovirus_Pol_polyprotein"/>
</dbReference>
<feature type="region of interest" description="Disordered" evidence="1">
    <location>
        <begin position="225"/>
        <end position="245"/>
    </location>
</feature>
<dbReference type="Proteomes" id="UP001209878">
    <property type="component" value="Unassembled WGS sequence"/>
</dbReference>
<dbReference type="InterPro" id="IPR043502">
    <property type="entry name" value="DNA/RNA_pol_sf"/>
</dbReference>
<dbReference type="Pfam" id="PF00078">
    <property type="entry name" value="RVT_1"/>
    <property type="match status" value="1"/>
</dbReference>
<dbReference type="AlphaFoldDB" id="A0AAD9NSF7"/>
<keyword evidence="2" id="KW-1133">Transmembrane helix</keyword>
<dbReference type="PANTHER" id="PTHR37984:SF5">
    <property type="entry name" value="PROTEIN NYNRIN-LIKE"/>
    <property type="match status" value="1"/>
</dbReference>
<keyword evidence="2" id="KW-0472">Membrane</keyword>
<accession>A0AAD9NSF7</accession>
<feature type="transmembrane region" description="Helical" evidence="2">
    <location>
        <begin position="259"/>
        <end position="279"/>
    </location>
</feature>
<feature type="domain" description="Reverse transcriptase" evidence="3">
    <location>
        <begin position="143"/>
        <end position="193"/>
    </location>
</feature>
<dbReference type="SUPFAM" id="SSF56672">
    <property type="entry name" value="DNA/RNA polymerases"/>
    <property type="match status" value="1"/>
</dbReference>
<organism evidence="4 5">
    <name type="scientific">Ridgeia piscesae</name>
    <name type="common">Tubeworm</name>
    <dbReference type="NCBI Taxonomy" id="27915"/>
    <lineage>
        <taxon>Eukaryota</taxon>
        <taxon>Metazoa</taxon>
        <taxon>Spiralia</taxon>
        <taxon>Lophotrochozoa</taxon>
        <taxon>Annelida</taxon>
        <taxon>Polychaeta</taxon>
        <taxon>Sedentaria</taxon>
        <taxon>Canalipalpata</taxon>
        <taxon>Sabellida</taxon>
        <taxon>Siboglinidae</taxon>
        <taxon>Ridgeia</taxon>
    </lineage>
</organism>